<evidence type="ECO:0000313" key="4">
    <source>
        <dbReference type="EMBL" id="KXS13014.1"/>
    </source>
</evidence>
<evidence type="ECO:0000259" key="3">
    <source>
        <dbReference type="PROSITE" id="PS51716"/>
    </source>
</evidence>
<dbReference type="PANTHER" id="PTHR14143">
    <property type="entry name" value="INTERFERON-INDUCIBLE GTPASE FAMILY MEMBER"/>
    <property type="match status" value="1"/>
</dbReference>
<name>A0A139A8I3_GONPJ</name>
<dbReference type="InterPro" id="IPR030385">
    <property type="entry name" value="G_IRG_dom"/>
</dbReference>
<feature type="domain" description="IRG-type G" evidence="3">
    <location>
        <begin position="74"/>
        <end position="263"/>
    </location>
</feature>
<dbReference type="AlphaFoldDB" id="A0A139A8I3"/>
<evidence type="ECO:0000313" key="5">
    <source>
        <dbReference type="Proteomes" id="UP000070544"/>
    </source>
</evidence>
<dbReference type="GO" id="GO:0005525">
    <property type="term" value="F:GTP binding"/>
    <property type="evidence" value="ECO:0007669"/>
    <property type="project" value="InterPro"/>
</dbReference>
<dbReference type="Pfam" id="PF05049">
    <property type="entry name" value="IIGP"/>
    <property type="match status" value="1"/>
</dbReference>
<keyword evidence="2" id="KW-0732">Signal</keyword>
<dbReference type="GO" id="GO:0016020">
    <property type="term" value="C:membrane"/>
    <property type="evidence" value="ECO:0007669"/>
    <property type="project" value="InterPro"/>
</dbReference>
<dbReference type="STRING" id="1344416.A0A139A8I3"/>
<reference evidence="4 5" key="1">
    <citation type="journal article" date="2015" name="Genome Biol. Evol.">
        <title>Phylogenomic analyses indicate that early fungi evolved digesting cell walls of algal ancestors of land plants.</title>
        <authorList>
            <person name="Chang Y."/>
            <person name="Wang S."/>
            <person name="Sekimoto S."/>
            <person name="Aerts A.L."/>
            <person name="Choi C."/>
            <person name="Clum A."/>
            <person name="LaButti K.M."/>
            <person name="Lindquist E.A."/>
            <person name="Yee Ngan C."/>
            <person name="Ohm R.A."/>
            <person name="Salamov A.A."/>
            <person name="Grigoriev I.V."/>
            <person name="Spatafora J.W."/>
            <person name="Berbee M.L."/>
        </authorList>
    </citation>
    <scope>NUCLEOTIDE SEQUENCE [LARGE SCALE GENOMIC DNA]</scope>
    <source>
        <strain evidence="4 5">JEL478</strain>
    </source>
</reference>
<dbReference type="Gene3D" id="3.40.50.300">
    <property type="entry name" value="P-loop containing nucleotide triphosphate hydrolases"/>
    <property type="match status" value="1"/>
</dbReference>
<proteinExistence type="inferred from homology"/>
<organism evidence="4 5">
    <name type="scientific">Gonapodya prolifera (strain JEL478)</name>
    <name type="common">Monoblepharis prolifera</name>
    <dbReference type="NCBI Taxonomy" id="1344416"/>
    <lineage>
        <taxon>Eukaryota</taxon>
        <taxon>Fungi</taxon>
        <taxon>Fungi incertae sedis</taxon>
        <taxon>Chytridiomycota</taxon>
        <taxon>Chytridiomycota incertae sedis</taxon>
        <taxon>Monoblepharidomycetes</taxon>
        <taxon>Monoblepharidales</taxon>
        <taxon>Gonapodyaceae</taxon>
        <taxon>Gonapodya</taxon>
    </lineage>
</organism>
<dbReference type="PROSITE" id="PS51716">
    <property type="entry name" value="G_IRG"/>
    <property type="match status" value="1"/>
</dbReference>
<dbReference type="EMBL" id="KQ965782">
    <property type="protein sequence ID" value="KXS13014.1"/>
    <property type="molecule type" value="Genomic_DNA"/>
</dbReference>
<dbReference type="OrthoDB" id="2161211at2759"/>
<comment type="similarity">
    <text evidence="1">Belongs to the TRAFAC class dynamin-like GTPase superfamily. IRG family.</text>
</comment>
<keyword evidence="4" id="KW-0378">Hydrolase</keyword>
<dbReference type="SUPFAM" id="SSF52540">
    <property type="entry name" value="P-loop containing nucleoside triphosphate hydrolases"/>
    <property type="match status" value="1"/>
</dbReference>
<feature type="signal peptide" evidence="2">
    <location>
        <begin position="1"/>
        <end position="16"/>
    </location>
</feature>
<sequence length="292" mass="32924">MAVAAVGEVLFSVVIAGLAVVAENPELLRQVAKLFLSPPWQDVIIPESVVRETRKSPEELRDEARRSLNLNTRDFWNIVVCGQAGVGKSTMINAFLGVEDDDPRAAKSGVGETTKARTVYQICEYLLMHDIPGAGTEREPADGYVLRHKLYAYDVVLCLTGDRLTEGEILVARQLAKFQVPVLFVRTKTDIGVKSIEKRHRGRMTLEKAKDEFRKEVNASILPQLMGAGYLTPRIFFVSAWWIQDFSILGKDNFISGDTLFRYQMDEIVFFEQIMLLAQGRRMQTEEQGYGM</sequence>
<accession>A0A139A8I3</accession>
<protein>
    <submittedName>
        <fullName evidence="4">p-loop containing nucleoside triphosphate hydrolase protein</fullName>
    </submittedName>
</protein>
<dbReference type="GO" id="GO:0016787">
    <property type="term" value="F:hydrolase activity"/>
    <property type="evidence" value="ECO:0007669"/>
    <property type="project" value="UniProtKB-KW"/>
</dbReference>
<evidence type="ECO:0000256" key="2">
    <source>
        <dbReference type="SAM" id="SignalP"/>
    </source>
</evidence>
<dbReference type="InterPro" id="IPR027417">
    <property type="entry name" value="P-loop_NTPase"/>
</dbReference>
<dbReference type="Proteomes" id="UP000070544">
    <property type="component" value="Unassembled WGS sequence"/>
</dbReference>
<dbReference type="OMA" id="CEYLLMH"/>
<dbReference type="InterPro" id="IPR007743">
    <property type="entry name" value="Immunity-related_GTPase-like"/>
</dbReference>
<evidence type="ECO:0000256" key="1">
    <source>
        <dbReference type="ARBA" id="ARBA00005429"/>
    </source>
</evidence>
<feature type="chain" id="PRO_5007296012" evidence="2">
    <location>
        <begin position="17"/>
        <end position="292"/>
    </location>
</feature>
<keyword evidence="5" id="KW-1185">Reference proteome</keyword>
<dbReference type="PANTHER" id="PTHR14143:SF1">
    <property type="entry name" value="IRG-TYPE G DOMAIN-CONTAINING PROTEIN"/>
    <property type="match status" value="1"/>
</dbReference>
<gene>
    <name evidence="4" type="ORF">M427DRAFT_71609</name>
</gene>